<dbReference type="Gene3D" id="3.40.50.410">
    <property type="entry name" value="von Willebrand factor, type A domain"/>
    <property type="match status" value="2"/>
</dbReference>
<dbReference type="Gene3D" id="2.10.25.10">
    <property type="entry name" value="Laminin"/>
    <property type="match status" value="2"/>
</dbReference>
<evidence type="ECO:0000256" key="5">
    <source>
        <dbReference type="ARBA" id="ARBA00022737"/>
    </source>
</evidence>
<dbReference type="PROSITE" id="PS50234">
    <property type="entry name" value="VWFA"/>
    <property type="match status" value="2"/>
</dbReference>
<name>A0A8C6R0Q5_NANGA</name>
<proteinExistence type="predicted"/>
<protein>
    <submittedName>
        <fullName evidence="9">Matrilin 4</fullName>
    </submittedName>
</protein>
<evidence type="ECO:0000256" key="1">
    <source>
        <dbReference type="ARBA" id="ARBA00004613"/>
    </source>
</evidence>
<dbReference type="Proteomes" id="UP000694381">
    <property type="component" value="Unassembled WGS sequence"/>
</dbReference>
<keyword evidence="10" id="KW-1185">Reference proteome</keyword>
<dbReference type="Gene3D" id="1.20.5.30">
    <property type="match status" value="1"/>
</dbReference>
<dbReference type="FunFam" id="1.20.5.30:FF:000002">
    <property type="entry name" value="matrilin-4 isoform X1"/>
    <property type="match status" value="1"/>
</dbReference>
<evidence type="ECO:0000256" key="3">
    <source>
        <dbReference type="ARBA" id="ARBA00022536"/>
    </source>
</evidence>
<reference evidence="9" key="1">
    <citation type="submission" date="2025-08" db="UniProtKB">
        <authorList>
            <consortium name="Ensembl"/>
        </authorList>
    </citation>
    <scope>IDENTIFICATION</scope>
</reference>
<dbReference type="SMART" id="SM00327">
    <property type="entry name" value="VWA"/>
    <property type="match status" value="2"/>
</dbReference>
<keyword evidence="3" id="KW-0245">EGF-like domain</keyword>
<evidence type="ECO:0000259" key="8">
    <source>
        <dbReference type="PROSITE" id="PS50234"/>
    </source>
</evidence>
<keyword evidence="6" id="KW-0325">Glycoprotein</keyword>
<dbReference type="FunFam" id="3.40.50.410:FF:000004">
    <property type="entry name" value="collagen alpha-6(VI) chain"/>
    <property type="match status" value="2"/>
</dbReference>
<dbReference type="SMART" id="SM00181">
    <property type="entry name" value="EGF"/>
    <property type="match status" value="2"/>
</dbReference>
<dbReference type="SMART" id="SM01279">
    <property type="entry name" value="Matrilin_ccoil"/>
    <property type="match status" value="1"/>
</dbReference>
<dbReference type="InterPro" id="IPR000742">
    <property type="entry name" value="EGF"/>
</dbReference>
<dbReference type="PRINTS" id="PR00453">
    <property type="entry name" value="VWFADOMAIN"/>
</dbReference>
<comment type="subcellular location">
    <subcellularLocation>
        <location evidence="1">Secreted</location>
    </subcellularLocation>
</comment>
<keyword evidence="5" id="KW-0677">Repeat</keyword>
<feature type="chain" id="PRO_5034100340" evidence="7">
    <location>
        <begin position="22"/>
        <end position="542"/>
    </location>
</feature>
<keyword evidence="2" id="KW-0964">Secreted</keyword>
<feature type="signal peptide" evidence="7">
    <location>
        <begin position="1"/>
        <end position="21"/>
    </location>
</feature>
<evidence type="ECO:0000256" key="7">
    <source>
        <dbReference type="SAM" id="SignalP"/>
    </source>
</evidence>
<dbReference type="InterPro" id="IPR036465">
    <property type="entry name" value="vWFA_dom_sf"/>
</dbReference>
<dbReference type="GO" id="GO:0005576">
    <property type="term" value="C:extracellular region"/>
    <property type="evidence" value="ECO:0007669"/>
    <property type="project" value="UniProtKB-SubCell"/>
</dbReference>
<dbReference type="InterPro" id="IPR002035">
    <property type="entry name" value="VWF_A"/>
</dbReference>
<dbReference type="SUPFAM" id="SSF58002">
    <property type="entry name" value="Chicken cartilage matrix protein"/>
    <property type="match status" value="1"/>
</dbReference>
<dbReference type="AlphaFoldDB" id="A0A8C6R0Q5"/>
<dbReference type="Pfam" id="PF10393">
    <property type="entry name" value="Matrilin_ccoil"/>
    <property type="match status" value="1"/>
</dbReference>
<evidence type="ECO:0000313" key="10">
    <source>
        <dbReference type="Proteomes" id="UP000694381"/>
    </source>
</evidence>
<evidence type="ECO:0000256" key="2">
    <source>
        <dbReference type="ARBA" id="ARBA00022525"/>
    </source>
</evidence>
<dbReference type="InterPro" id="IPR036337">
    <property type="entry name" value="Matrilin_CC_sf"/>
</dbReference>
<keyword evidence="4 7" id="KW-0732">Signal</keyword>
<evidence type="ECO:0000256" key="4">
    <source>
        <dbReference type="ARBA" id="ARBA00022729"/>
    </source>
</evidence>
<feature type="domain" description="VWFA" evidence="8">
    <location>
        <begin position="36"/>
        <end position="215"/>
    </location>
</feature>
<evidence type="ECO:0000313" key="9">
    <source>
        <dbReference type="Ensembl" id="ENSNGAP00000009651.1"/>
    </source>
</evidence>
<dbReference type="InterPro" id="IPR050525">
    <property type="entry name" value="ECM_Assembly_Org"/>
</dbReference>
<dbReference type="Ensembl" id="ENSNGAT00000015166.1">
    <property type="protein sequence ID" value="ENSNGAP00000009651.1"/>
    <property type="gene ID" value="ENSNGAG00000012233.1"/>
</dbReference>
<dbReference type="PANTHER" id="PTHR24020">
    <property type="entry name" value="COLLAGEN ALPHA"/>
    <property type="match status" value="1"/>
</dbReference>
<dbReference type="PANTHER" id="PTHR24020:SF14">
    <property type="entry name" value="MATRILIN-4"/>
    <property type="match status" value="1"/>
</dbReference>
<reference evidence="9" key="2">
    <citation type="submission" date="2025-09" db="UniProtKB">
        <authorList>
            <consortium name="Ensembl"/>
        </authorList>
    </citation>
    <scope>IDENTIFICATION</scope>
</reference>
<accession>A0A8C6R0Q5</accession>
<dbReference type="SUPFAM" id="SSF57196">
    <property type="entry name" value="EGF/Laminin"/>
    <property type="match status" value="1"/>
</dbReference>
<organism evidence="9 10">
    <name type="scientific">Nannospalax galili</name>
    <name type="common">Northern Israeli blind subterranean mole rat</name>
    <name type="synonym">Spalax galili</name>
    <dbReference type="NCBI Taxonomy" id="1026970"/>
    <lineage>
        <taxon>Eukaryota</taxon>
        <taxon>Metazoa</taxon>
        <taxon>Chordata</taxon>
        <taxon>Craniata</taxon>
        <taxon>Vertebrata</taxon>
        <taxon>Euteleostomi</taxon>
        <taxon>Mammalia</taxon>
        <taxon>Eutheria</taxon>
        <taxon>Euarchontoglires</taxon>
        <taxon>Glires</taxon>
        <taxon>Rodentia</taxon>
        <taxon>Myomorpha</taxon>
        <taxon>Muroidea</taxon>
        <taxon>Spalacidae</taxon>
        <taxon>Spalacinae</taxon>
        <taxon>Nannospalax</taxon>
    </lineage>
</organism>
<dbReference type="Pfam" id="PF00092">
    <property type="entry name" value="VWA"/>
    <property type="match status" value="2"/>
</dbReference>
<dbReference type="InterPro" id="IPR019466">
    <property type="entry name" value="Matrilin_CC_trimer"/>
</dbReference>
<evidence type="ECO:0000256" key="6">
    <source>
        <dbReference type="ARBA" id="ARBA00023180"/>
    </source>
</evidence>
<sequence>MRGLLCWSLSVLLLFLQPWETQLQSTGPRCDTGPLDLVFVIDSSRSVRPFEFETMRQFLVGLLRSLDVGPNATRVGVIQYSSQVQSVFPLGAFSRREDMERAVRALVPLAQGTMTGLAIQYAMNVAFSEAEGARPREERVPRVLVIVTDGRPQDRVAEVAAQARARGIEIYAVGVQRADVGSLRAMASPPLDQHVFLVESFDLIQEFGLQFQGWLCAIDYCSFGNHSCQHECVSTLLGPQCHCREGHDLLPDGRSCQVRDLCNGVDHGCEFQCVSEGLSYRCLCPEGRQLRADGKSCDRCREGHVDLVLLVDGSKSVRPQNFELVKRFVNQIVDFLDVSPEGTRIGLVQFSSRVRTEFPLGRYGTAAEVKQAVLAVEYMERGTMTGLALRHMVEHSFSEAQGARPRDLNVPRVGLVFTDGRSQDDISLWAARAKEEGIVMYAVGVGKAVEEELRQIASEPAELHVSYSPDFSTMTHLLENLKGSICPEEGISAGTELRSPCECESLVEFQGRTLEALESLTQNLAQLTERLEDLENQLANHK</sequence>
<dbReference type="FunFam" id="2.10.25.10:FF:000386">
    <property type="entry name" value="matrilin-4 isoform X1"/>
    <property type="match status" value="1"/>
</dbReference>
<dbReference type="GeneTree" id="ENSGT00940000157086"/>
<feature type="domain" description="VWFA" evidence="8">
    <location>
        <begin position="306"/>
        <end position="481"/>
    </location>
</feature>
<gene>
    <name evidence="9" type="primary">Matn4</name>
</gene>
<dbReference type="FunFam" id="2.10.25.10:FF:000227">
    <property type="entry name" value="Matrilin 4"/>
    <property type="match status" value="1"/>
</dbReference>
<dbReference type="SUPFAM" id="SSF53300">
    <property type="entry name" value="vWA-like"/>
    <property type="match status" value="2"/>
</dbReference>